<name>A0A271KEY1_9HYPH</name>
<accession>A0A271KEY1</accession>
<reference evidence="1 2" key="1">
    <citation type="submission" date="2017-08" db="EMBL/GenBank/DDBJ databases">
        <title>Mesorhizobium wenxinae sp. nov., a novel rhizobial species isolated from root nodules of chickpea (Cicer arietinum L.).</title>
        <authorList>
            <person name="Zhang J."/>
        </authorList>
    </citation>
    <scope>NUCLEOTIDE SEQUENCE [LARGE SCALE GENOMIC DNA]</scope>
    <source>
        <strain evidence="2">WYCCWR 10019</strain>
    </source>
</reference>
<keyword evidence="2" id="KW-1185">Reference proteome</keyword>
<sequence length="63" mass="7176">MTSHDAKLIREHITSLQGWISHWQDDAFCRLIPTESSLIIAKAHAESALTLLDRMETEQKETA</sequence>
<proteinExistence type="predicted"/>
<evidence type="ECO:0000313" key="2">
    <source>
        <dbReference type="Proteomes" id="UP000215931"/>
    </source>
</evidence>
<dbReference type="Proteomes" id="UP000215931">
    <property type="component" value="Unassembled WGS sequence"/>
</dbReference>
<comment type="caution">
    <text evidence="1">The sequence shown here is derived from an EMBL/GenBank/DDBJ whole genome shotgun (WGS) entry which is preliminary data.</text>
</comment>
<dbReference type="EMBL" id="NPKH01000023">
    <property type="protein sequence ID" value="PAP94024.1"/>
    <property type="molecule type" value="Genomic_DNA"/>
</dbReference>
<organism evidence="1 2">
    <name type="scientific">Mesorhizobium wenxiniae</name>
    <dbReference type="NCBI Taxonomy" id="2014805"/>
    <lineage>
        <taxon>Bacteria</taxon>
        <taxon>Pseudomonadati</taxon>
        <taxon>Pseudomonadota</taxon>
        <taxon>Alphaproteobacteria</taxon>
        <taxon>Hyphomicrobiales</taxon>
        <taxon>Phyllobacteriaceae</taxon>
        <taxon>Mesorhizobium</taxon>
    </lineage>
</organism>
<gene>
    <name evidence="1" type="ORF">CIT31_16795</name>
</gene>
<dbReference type="AlphaFoldDB" id="A0A271KEY1"/>
<protein>
    <submittedName>
        <fullName evidence="1">Uncharacterized protein</fullName>
    </submittedName>
</protein>
<evidence type="ECO:0000313" key="1">
    <source>
        <dbReference type="EMBL" id="PAP94024.1"/>
    </source>
</evidence>
<dbReference type="RefSeq" id="WP_095519558.1">
    <property type="nucleotide sequence ID" value="NZ_NPKH01000023.1"/>
</dbReference>